<dbReference type="GO" id="GO:0046872">
    <property type="term" value="F:metal ion binding"/>
    <property type="evidence" value="ECO:0007669"/>
    <property type="project" value="UniProtKB-KW"/>
</dbReference>
<proteinExistence type="predicted"/>
<dbReference type="InterPro" id="IPR050295">
    <property type="entry name" value="Plant_2OG-oxidoreductases"/>
</dbReference>
<dbReference type="GO" id="GO:0016491">
    <property type="term" value="F:oxidoreductase activity"/>
    <property type="evidence" value="ECO:0007669"/>
    <property type="project" value="UniProtKB-KW"/>
</dbReference>
<keyword evidence="6" id="KW-1185">Reference proteome</keyword>
<keyword evidence="1" id="KW-0479">Metal-binding</keyword>
<protein>
    <recommendedName>
        <fullName evidence="4">Fe2OG dioxygenase domain-containing protein</fullName>
    </recommendedName>
</protein>
<evidence type="ECO:0000256" key="2">
    <source>
        <dbReference type="ARBA" id="ARBA00023002"/>
    </source>
</evidence>
<feature type="domain" description="Fe2OG dioxygenase" evidence="4">
    <location>
        <begin position="42"/>
        <end position="141"/>
    </location>
</feature>
<gene>
    <name evidence="5" type="ORF">MTR67_041351</name>
</gene>
<reference evidence="5" key="1">
    <citation type="submission" date="2023-08" db="EMBL/GenBank/DDBJ databases">
        <title>A de novo genome assembly of Solanum verrucosum Schlechtendal, a Mexican diploid species geographically isolated from the other diploid A-genome species in potato relatives.</title>
        <authorList>
            <person name="Hosaka K."/>
        </authorList>
    </citation>
    <scope>NUCLEOTIDE SEQUENCE</scope>
    <source>
        <tissue evidence="5">Young leaves</tissue>
    </source>
</reference>
<evidence type="ECO:0000313" key="6">
    <source>
        <dbReference type="Proteomes" id="UP001234989"/>
    </source>
</evidence>
<dbReference type="PANTHER" id="PTHR47991">
    <property type="entry name" value="OXOGLUTARATE/IRON-DEPENDENT DIOXYGENASE"/>
    <property type="match status" value="1"/>
</dbReference>
<keyword evidence="3" id="KW-0408">Iron</keyword>
<dbReference type="Proteomes" id="UP001234989">
    <property type="component" value="Chromosome 9"/>
</dbReference>
<accession>A0AAF0UMV7</accession>
<sequence length="191" mass="21486">MFRKTSVEYINHVVKLEDILLGLLSEALGLKPNHLKATECDKRQLMVCHYYPACPQPELTLGTEKHTDPVFVTILLQDQNGGLQVMCDNQWADVTPIEHGLVVNTGDLLQILSNDKFVSAIHRVVARNVGPRISVACFFSGVSTPPKTYGPIKELISEENPPLYKEFQVVDYVTKYFSKPLDKTGLDLFRL</sequence>
<evidence type="ECO:0000313" key="5">
    <source>
        <dbReference type="EMBL" id="WMV47966.1"/>
    </source>
</evidence>
<evidence type="ECO:0000256" key="1">
    <source>
        <dbReference type="ARBA" id="ARBA00022723"/>
    </source>
</evidence>
<dbReference type="AlphaFoldDB" id="A0AAF0UMV7"/>
<evidence type="ECO:0000256" key="3">
    <source>
        <dbReference type="ARBA" id="ARBA00023004"/>
    </source>
</evidence>
<keyword evidence="2" id="KW-0560">Oxidoreductase</keyword>
<dbReference type="EMBL" id="CP133620">
    <property type="protein sequence ID" value="WMV47966.1"/>
    <property type="molecule type" value="Genomic_DNA"/>
</dbReference>
<organism evidence="5 6">
    <name type="scientific">Solanum verrucosum</name>
    <dbReference type="NCBI Taxonomy" id="315347"/>
    <lineage>
        <taxon>Eukaryota</taxon>
        <taxon>Viridiplantae</taxon>
        <taxon>Streptophyta</taxon>
        <taxon>Embryophyta</taxon>
        <taxon>Tracheophyta</taxon>
        <taxon>Spermatophyta</taxon>
        <taxon>Magnoliopsida</taxon>
        <taxon>eudicotyledons</taxon>
        <taxon>Gunneridae</taxon>
        <taxon>Pentapetalae</taxon>
        <taxon>asterids</taxon>
        <taxon>lamiids</taxon>
        <taxon>Solanales</taxon>
        <taxon>Solanaceae</taxon>
        <taxon>Solanoideae</taxon>
        <taxon>Solaneae</taxon>
        <taxon>Solanum</taxon>
    </lineage>
</organism>
<dbReference type="InterPro" id="IPR044861">
    <property type="entry name" value="IPNS-like_FE2OG_OXY"/>
</dbReference>
<dbReference type="Gene3D" id="2.60.120.330">
    <property type="entry name" value="B-lactam Antibiotic, Isopenicillin N Synthase, Chain"/>
    <property type="match status" value="1"/>
</dbReference>
<dbReference type="PROSITE" id="PS51471">
    <property type="entry name" value="FE2OG_OXY"/>
    <property type="match status" value="1"/>
</dbReference>
<dbReference type="SUPFAM" id="SSF51197">
    <property type="entry name" value="Clavaminate synthase-like"/>
    <property type="match status" value="1"/>
</dbReference>
<name>A0AAF0UMV7_SOLVR</name>
<dbReference type="InterPro" id="IPR027443">
    <property type="entry name" value="IPNS-like_sf"/>
</dbReference>
<dbReference type="InterPro" id="IPR005123">
    <property type="entry name" value="Oxoglu/Fe-dep_dioxygenase_dom"/>
</dbReference>
<evidence type="ECO:0000259" key="4">
    <source>
        <dbReference type="PROSITE" id="PS51471"/>
    </source>
</evidence>
<dbReference type="Pfam" id="PF03171">
    <property type="entry name" value="2OG-FeII_Oxy"/>
    <property type="match status" value="1"/>
</dbReference>